<reference evidence="3" key="1">
    <citation type="submission" date="2021-03" db="EMBL/GenBank/DDBJ databases">
        <title>Whole genome shotgun sequence of Actinoplanes auranticolor NBRC 12245.</title>
        <authorList>
            <person name="Komaki H."/>
            <person name="Tamura T."/>
        </authorList>
    </citation>
    <scope>NUCLEOTIDE SEQUENCE</scope>
    <source>
        <strain evidence="3">NBRC 12245</strain>
    </source>
</reference>
<feature type="region of interest" description="Disordered" evidence="1">
    <location>
        <begin position="1"/>
        <end position="81"/>
    </location>
</feature>
<name>A0A919VLV8_9ACTN</name>
<sequence length="81" mass="8676">MTRADGSDDQWDADEDDIARRGTEQDPRSGRLYAEDEGLGPDEERDAVAFDAGIDSGTASAEEATIHISDDPNGPGEGPRR</sequence>
<dbReference type="AlphaFoldDB" id="A0A919VLV8"/>
<feature type="domain" description="DUF5709" evidence="2">
    <location>
        <begin position="24"/>
        <end position="71"/>
    </location>
</feature>
<organism evidence="3 4">
    <name type="scientific">Actinoplanes auranticolor</name>
    <dbReference type="NCBI Taxonomy" id="47988"/>
    <lineage>
        <taxon>Bacteria</taxon>
        <taxon>Bacillati</taxon>
        <taxon>Actinomycetota</taxon>
        <taxon>Actinomycetes</taxon>
        <taxon>Micromonosporales</taxon>
        <taxon>Micromonosporaceae</taxon>
        <taxon>Actinoplanes</taxon>
    </lineage>
</organism>
<keyword evidence="4" id="KW-1185">Reference proteome</keyword>
<proteinExistence type="predicted"/>
<evidence type="ECO:0000313" key="3">
    <source>
        <dbReference type="EMBL" id="GIM68162.1"/>
    </source>
</evidence>
<feature type="compositionally biased region" description="Acidic residues" evidence="1">
    <location>
        <begin position="35"/>
        <end position="45"/>
    </location>
</feature>
<gene>
    <name evidence="3" type="ORF">Aau02nite_30420</name>
</gene>
<dbReference type="InterPro" id="IPR043763">
    <property type="entry name" value="DUF5709"/>
</dbReference>
<dbReference type="EMBL" id="BOQL01000024">
    <property type="protein sequence ID" value="GIM68162.1"/>
    <property type="molecule type" value="Genomic_DNA"/>
</dbReference>
<evidence type="ECO:0000256" key="1">
    <source>
        <dbReference type="SAM" id="MobiDB-lite"/>
    </source>
</evidence>
<dbReference type="Pfam" id="PF18970">
    <property type="entry name" value="DUF5709"/>
    <property type="match status" value="1"/>
</dbReference>
<feature type="compositionally biased region" description="Basic and acidic residues" evidence="1">
    <location>
        <begin position="18"/>
        <end position="29"/>
    </location>
</feature>
<dbReference type="RefSeq" id="WP_212989036.1">
    <property type="nucleotide sequence ID" value="NZ_BAABEA010000008.1"/>
</dbReference>
<evidence type="ECO:0000259" key="2">
    <source>
        <dbReference type="Pfam" id="PF18970"/>
    </source>
</evidence>
<evidence type="ECO:0000313" key="4">
    <source>
        <dbReference type="Proteomes" id="UP000681340"/>
    </source>
</evidence>
<dbReference type="Proteomes" id="UP000681340">
    <property type="component" value="Unassembled WGS sequence"/>
</dbReference>
<protein>
    <recommendedName>
        <fullName evidence="2">DUF5709 domain-containing protein</fullName>
    </recommendedName>
</protein>
<comment type="caution">
    <text evidence="3">The sequence shown here is derived from an EMBL/GenBank/DDBJ whole genome shotgun (WGS) entry which is preliminary data.</text>
</comment>
<feature type="compositionally biased region" description="Acidic residues" evidence="1">
    <location>
        <begin position="7"/>
        <end position="17"/>
    </location>
</feature>
<accession>A0A919VLV8</accession>